<sequence>MSNLVPSDASAEDSKSQSESSHPIVLNKNQRKNQRRRETSKAAKASGQSNASDATEDTKTLTGVEQTTGVSTLPMGRQPIETASPNQLLKTSTPAHRDAAKQKVVEVATAQEAATALPAQMALHSLPQASINELRNAAAQINMRQGQEQKRLDKELKQLKAVFEAEIQMLKVKAEADRAKAEADRAKAEADRAKAEADRAKVEADRAKAEADRAKAEADRAKAEADRAKAEADRAESWAEIKTLNAEAEADSAEIRAEIKMLKAKVEVNSAGIKTLESRVATLESDMKNIEARLRAHTRDIDSAFAMSKDVLQYVATHDSFWKNRIRRRAIVVHAQEVLAQALLSDSSSDDKKPPPGSLWKKILDSKVSETDTKGRVELVKELLSTFANTTDTAAVTKTLIDNLTANDLAMKWISDDFGELRNLGNESDAPHPQYNKMAWQEVLDDMNTEKQISDDEKISLRLLVEAMTHIENEYPAQSR</sequence>
<accession>A0A8H7XQW9</accession>
<name>A0A8H7XQW9_PSICU</name>
<protein>
    <submittedName>
        <fullName evidence="2">Uncharacterized protein</fullName>
    </submittedName>
</protein>
<gene>
    <name evidence="2" type="ORF">JR316_011252</name>
</gene>
<reference evidence="2" key="1">
    <citation type="submission" date="2021-02" db="EMBL/GenBank/DDBJ databases">
        <title>Psilocybe cubensis genome.</title>
        <authorList>
            <person name="Mckernan K.J."/>
            <person name="Crawford S."/>
            <person name="Trippe A."/>
            <person name="Kane L.T."/>
            <person name="Mclaughlin S."/>
        </authorList>
    </citation>
    <scope>NUCLEOTIDE SEQUENCE [LARGE SCALE GENOMIC DNA]</scope>
    <source>
        <strain evidence="2">MGC-MH-2018</strain>
    </source>
</reference>
<comment type="caution">
    <text evidence="2">The sequence shown here is derived from an EMBL/GenBank/DDBJ whole genome shotgun (WGS) entry which is preliminary data.</text>
</comment>
<proteinExistence type="predicted"/>
<organism evidence="2">
    <name type="scientific">Psilocybe cubensis</name>
    <name type="common">Psychedelic mushroom</name>
    <name type="synonym">Stropharia cubensis</name>
    <dbReference type="NCBI Taxonomy" id="181762"/>
    <lineage>
        <taxon>Eukaryota</taxon>
        <taxon>Fungi</taxon>
        <taxon>Dikarya</taxon>
        <taxon>Basidiomycota</taxon>
        <taxon>Agaricomycotina</taxon>
        <taxon>Agaricomycetes</taxon>
        <taxon>Agaricomycetidae</taxon>
        <taxon>Agaricales</taxon>
        <taxon>Agaricineae</taxon>
        <taxon>Strophariaceae</taxon>
        <taxon>Psilocybe</taxon>
    </lineage>
</organism>
<feature type="compositionally biased region" description="Polar residues" evidence="1">
    <location>
        <begin position="60"/>
        <end position="71"/>
    </location>
</feature>
<feature type="compositionally biased region" description="Polar residues" evidence="1">
    <location>
        <begin position="81"/>
        <end position="94"/>
    </location>
</feature>
<feature type="region of interest" description="Disordered" evidence="1">
    <location>
        <begin position="185"/>
        <end position="231"/>
    </location>
</feature>
<dbReference type="AlphaFoldDB" id="A0A8H7XQW9"/>
<feature type="region of interest" description="Disordered" evidence="1">
    <location>
        <begin position="1"/>
        <end position="97"/>
    </location>
</feature>
<evidence type="ECO:0000256" key="1">
    <source>
        <dbReference type="SAM" id="MobiDB-lite"/>
    </source>
</evidence>
<dbReference type="EMBL" id="JAFIQS010000013">
    <property type="protein sequence ID" value="KAG5164055.1"/>
    <property type="molecule type" value="Genomic_DNA"/>
</dbReference>
<evidence type="ECO:0000313" key="2">
    <source>
        <dbReference type="EMBL" id="KAG5164055.1"/>
    </source>
</evidence>